<dbReference type="InterPro" id="IPR038136">
    <property type="entry name" value="CofD-like_dom_sf"/>
</dbReference>
<keyword evidence="2" id="KW-0812">Transmembrane</keyword>
<name>A0A0D6ERD0_SPOSA</name>
<accession>A0A0D6ERD0</accession>
<dbReference type="InterPro" id="IPR002882">
    <property type="entry name" value="CofD"/>
</dbReference>
<keyword evidence="2" id="KW-0472">Membrane</keyword>
<evidence type="ECO:0000313" key="4">
    <source>
        <dbReference type="Proteomes" id="UP000243876"/>
    </source>
</evidence>
<evidence type="ECO:0000256" key="2">
    <source>
        <dbReference type="SAM" id="Phobius"/>
    </source>
</evidence>
<organism evidence="3 4">
    <name type="scientific">Sporidiobolus salmonicolor</name>
    <name type="common">Yeast-like fungus</name>
    <name type="synonym">Sporobolomyces salmonicolor</name>
    <dbReference type="NCBI Taxonomy" id="5005"/>
    <lineage>
        <taxon>Eukaryota</taxon>
        <taxon>Fungi</taxon>
        <taxon>Dikarya</taxon>
        <taxon>Basidiomycota</taxon>
        <taxon>Pucciniomycotina</taxon>
        <taxon>Microbotryomycetes</taxon>
        <taxon>Sporidiobolales</taxon>
        <taxon>Sporidiobolaceae</taxon>
        <taxon>Sporobolomyces</taxon>
    </lineage>
</organism>
<dbReference type="EMBL" id="CENE01000025">
    <property type="protein sequence ID" value="CEQ42398.1"/>
    <property type="molecule type" value="Genomic_DNA"/>
</dbReference>
<feature type="region of interest" description="Disordered" evidence="1">
    <location>
        <begin position="76"/>
        <end position="110"/>
    </location>
</feature>
<evidence type="ECO:0000256" key="1">
    <source>
        <dbReference type="SAM" id="MobiDB-lite"/>
    </source>
</evidence>
<keyword evidence="2" id="KW-1133">Transmembrane helix</keyword>
<feature type="transmembrane region" description="Helical" evidence="2">
    <location>
        <begin position="27"/>
        <end position="47"/>
    </location>
</feature>
<reference evidence="4" key="1">
    <citation type="submission" date="2015-02" db="EMBL/GenBank/DDBJ databases">
        <authorList>
            <person name="Gon?alves P."/>
        </authorList>
    </citation>
    <scope>NUCLEOTIDE SEQUENCE [LARGE SCALE GENOMIC DNA]</scope>
</reference>
<dbReference type="Pfam" id="PF01933">
    <property type="entry name" value="CofD"/>
    <property type="match status" value="1"/>
</dbReference>
<gene>
    <name evidence="3" type="primary">SPOSA6832_04210</name>
</gene>
<dbReference type="PANTHER" id="PTHR31240:SF0">
    <property type="entry name" value="MATERNAL EFFECT EMBRYO ARREST 18"/>
    <property type="match status" value="1"/>
</dbReference>
<proteinExistence type="predicted"/>
<evidence type="ECO:0000313" key="3">
    <source>
        <dbReference type="EMBL" id="CEQ42398.1"/>
    </source>
</evidence>
<dbReference type="OrthoDB" id="10267139at2759"/>
<sequence length="354" mass="38133">MEWHQIVEGSHKLWKGFNFKKASIGNLFLSGASLFLGSVPSAIFLFASLTGIPHDTFAVVPVINTSSTEDGTIIAGQSEISHPSPSSPTRSILSPATRAPSPVSSPTAAVFDPSTNLCPPSISIFPLTRATTPSFPEPPVLGAEEEDDMRDPGSPDPNPNGTSGDTRDQSRNIEFSKDADESPPLQARIRRVFYLNAYGSEIFPRPNGLFLESLQTSTSLIYAPGSLYTSILPCLVLRAVGDLIATSPSLQAKILLLNSKLDRETPGYTALDFVRAITDACARAYGEEHRGAWAYEPRDVVTHVVYVKGGDVEVEKDALEALGIQLVAVGPLENAMFDDEVVREALERIFSSEA</sequence>
<dbReference type="PANTHER" id="PTHR31240">
    <property type="entry name" value="MATERNAL EFFECT EMBRYO ARREST 18"/>
    <property type="match status" value="1"/>
</dbReference>
<dbReference type="GO" id="GO:0043743">
    <property type="term" value="F:LPPG:FO 2-phospho-L-lactate transferase activity"/>
    <property type="evidence" value="ECO:0007669"/>
    <property type="project" value="InterPro"/>
</dbReference>
<dbReference type="AlphaFoldDB" id="A0A0D6ERD0"/>
<feature type="region of interest" description="Disordered" evidence="1">
    <location>
        <begin position="128"/>
        <end position="169"/>
    </location>
</feature>
<dbReference type="Gene3D" id="3.40.50.10680">
    <property type="entry name" value="CofD-like domains"/>
    <property type="match status" value="1"/>
</dbReference>
<dbReference type="SUPFAM" id="SSF142338">
    <property type="entry name" value="CofD-like"/>
    <property type="match status" value="1"/>
</dbReference>
<feature type="compositionally biased region" description="Polar residues" evidence="1">
    <location>
        <begin position="78"/>
        <end position="94"/>
    </location>
</feature>
<dbReference type="Proteomes" id="UP000243876">
    <property type="component" value="Unassembled WGS sequence"/>
</dbReference>
<protein>
    <submittedName>
        <fullName evidence="3">SPOSA6832_04210-mRNA-1:cds</fullName>
    </submittedName>
</protein>
<keyword evidence="4" id="KW-1185">Reference proteome</keyword>